<reference evidence="5 6" key="1">
    <citation type="submission" date="2016-04" db="EMBL/GenBank/DDBJ databases">
        <title>The genome of Intoshia linei affirms orthonectids as highly simplified spiralians.</title>
        <authorList>
            <person name="Mikhailov K.V."/>
            <person name="Slusarev G.S."/>
            <person name="Nikitin M.A."/>
            <person name="Logacheva M.D."/>
            <person name="Penin A."/>
            <person name="Aleoshin V."/>
            <person name="Panchin Y.V."/>
        </authorList>
    </citation>
    <scope>NUCLEOTIDE SEQUENCE [LARGE SCALE GENOMIC DNA]</scope>
    <source>
        <strain evidence="5">Intl2013</strain>
        <tissue evidence="5">Whole animal</tissue>
    </source>
</reference>
<feature type="domain" description="CEP76/DRC7 peptidase-like" evidence="4">
    <location>
        <begin position="1279"/>
        <end position="1396"/>
    </location>
</feature>
<dbReference type="OrthoDB" id="2162143at2759"/>
<evidence type="ECO:0000313" key="6">
    <source>
        <dbReference type="Proteomes" id="UP000078046"/>
    </source>
</evidence>
<feature type="domain" description="Centrosomal protein of 76 kDa C-terminal" evidence="3">
    <location>
        <begin position="1427"/>
        <end position="1546"/>
    </location>
</feature>
<evidence type="ECO:0000259" key="1">
    <source>
        <dbReference type="Pfam" id="PF15625"/>
    </source>
</evidence>
<proteinExistence type="predicted"/>
<dbReference type="PANTHER" id="PTHR20837">
    <property type="entry name" value="CENTROSOMAL PROTEIN-RELATED"/>
    <property type="match status" value="1"/>
</dbReference>
<dbReference type="Proteomes" id="UP000078046">
    <property type="component" value="Unassembled WGS sequence"/>
</dbReference>
<evidence type="ECO:0000259" key="2">
    <source>
        <dbReference type="Pfam" id="PF17661"/>
    </source>
</evidence>
<dbReference type="Pfam" id="PF24652">
    <property type="entry name" value="CEP76_C"/>
    <property type="match status" value="1"/>
</dbReference>
<dbReference type="GO" id="GO:1905515">
    <property type="term" value="P:non-motile cilium assembly"/>
    <property type="evidence" value="ECO:0007669"/>
    <property type="project" value="TreeGrafter"/>
</dbReference>
<dbReference type="InterPro" id="IPR056288">
    <property type="entry name" value="CEP76_C"/>
</dbReference>
<dbReference type="PANTHER" id="PTHR20837:SF0">
    <property type="entry name" value="COILED-COIL AND C2 DOMAIN-CONTAINING PROTEIN 2A"/>
    <property type="match status" value="1"/>
</dbReference>
<keyword evidence="6" id="KW-1185">Reference proteome</keyword>
<dbReference type="InterPro" id="IPR041510">
    <property type="entry name" value="DUF5523"/>
</dbReference>
<name>A0A177BBX4_9BILA</name>
<dbReference type="EMBL" id="LWCA01000030">
    <property type="protein sequence ID" value="OAF71700.1"/>
    <property type="molecule type" value="Genomic_DNA"/>
</dbReference>
<sequence length="1551" mass="181142">MENPVPLDSARSRLKERKKAIKLNRPRTRTARKEATQDGIIKTLLSRKYRKSITKTTIDFEALNVSLKENAVSILEKSEQKIKLLSIIKNADAISETQKVDFFSRTWQEDARLDKNLEKNDDYVIDMEAIQKEVKIDMDPDKSRKDSHEINLSKPIGRDDSSDFSKDFEVNVDGKLYNFVPSEYVSWSDRFDLEKKNYFVTSSKKVVINEKLNDRELYYKETEGFFVGDRPFINRSNLNRIENRIVKQNVKDISWFEADGNVLTETNLIDETEVEYYNIFDVDSKVKETYYTEAVIERVDYSLIDGKIDSTKCYELIVDINTIKFNHHHLFSKEHTIARKLESYYNAYLQKQKVKNISYLTNKIKSIRKVMHATDMEQVKTKEKIEEIIEEKQDQDQDNQSLIIPQLKKKESKLEIYTNQEDNDSFKAYHNELKKYIYERKIEMISYTNIITEILRLWKIIKQMRQSQKYINTNVKLYIKKININKTNYDNEMKQEITYQALEEKRILRMKYSQDMTYYKQQLEKWQAQKSINEKEKRIELPKKPKKSDANVNKAEIKQNIASYWPDIVVQMLRFKLSHGETITKEDDCPIEEIKRRHDVINTKILAKIYYNNKLATIIQPILLTHDFNIQFLTQFTLKIVEWPKSVELKIYEMKGCLSHVLSRINLPIPDYNQTVTNSILDCFEFSSDIKKMHHHTAVGSGTAFTVDWPAVNLKSSRKNLNEDDGDKMENLTMAEYTTFNLFASLSWNVDKNGNILAPKIQTKNNQIYNSLLNVDPIAAIGMSGLCSMSKLTNWTNKNRIDPNDPVNAEIVYLLKSLETNYTISNQVFRVEPLIKPFNFVDDITLNNSNRFKLLTFRQQGIDKYVGYTFIPIYNKEVSTNMIKLNQNETVLDVSIKTTDIIQNRRKSVIAYMKKIREQVMRRYKLSNNQSVLSDIVEEEMVPNIGEIFPKILKLMEPRRPLRPIRKERKSATSQLFLSTGLKVLINIVRALDVPVRVESLNRDSKDKYQNMESLVNPFIQIMFQRKVYNTFIADGPNPSWNVELELDYNAPNGDYTMVNLLSSNETIFLSLFDNFVEESVDDEFRIKNESALKGKFNNEDTNVFANSSSVKRRIEKRWLGNLEIPFSSLFSNTHLEGTFCLNKPPVLLGYKFKNENKDRSGTEKTYLTLFATLEPPVSIASNVVQRFDSNESDEILDYAEKWTAELNLKFNNRYFMVTAIDISGRSVVATRFCTSDGIKPPDELLTGNSDEEKLKRLARFVSLIPFISDAEMFSGICDIWSTCDQFIHMLQGDDEEHALLLLAYFKYIEIECWLLMCNAIPEGKTAYVLTYDKKGAYTIWNPNTGENFSHNDPYCPVQIVGCLINHENIWVNIQPIAKPSEVDFNTSNIKKWTPFFNRKFPNNGISSIQPKFINYSKSDTSGAINLQYSLEQKLKEKVMQWRPKYITRWNRHCIHTFRTLLQKLEENNGIGNYDEHSEELSTILASYKLSGFPINIKYLDEESLIENVYSTGVYDVDNQDVEFALAIYVHPYPNNIMSVWVYIASMIRRR</sequence>
<dbReference type="GO" id="GO:0035869">
    <property type="term" value="C:ciliary transition zone"/>
    <property type="evidence" value="ECO:0007669"/>
    <property type="project" value="TreeGrafter"/>
</dbReference>
<dbReference type="InterPro" id="IPR052434">
    <property type="entry name" value="Tectonic-like_complex_comp"/>
</dbReference>
<comment type="caution">
    <text evidence="5">The sequence shown here is derived from an EMBL/GenBank/DDBJ whole genome shotgun (WGS) entry which is preliminary data.</text>
</comment>
<dbReference type="InterPro" id="IPR028928">
    <property type="entry name" value="CC2D2AN-C2"/>
</dbReference>
<feature type="domain" description="CC2D2A N-terminal C2" evidence="1">
    <location>
        <begin position="573"/>
        <end position="760"/>
    </location>
</feature>
<evidence type="ECO:0000259" key="3">
    <source>
        <dbReference type="Pfam" id="PF24652"/>
    </source>
</evidence>
<feature type="domain" description="DUF5523" evidence="2">
    <location>
        <begin position="77"/>
        <end position="267"/>
    </location>
</feature>
<protein>
    <submittedName>
        <fullName evidence="5">Coiled-coil and C2 domain-containing protein 2A</fullName>
    </submittedName>
</protein>
<evidence type="ECO:0000313" key="5">
    <source>
        <dbReference type="EMBL" id="OAF71700.1"/>
    </source>
</evidence>
<dbReference type="Pfam" id="PF15625">
    <property type="entry name" value="CC2D2AN-C2"/>
    <property type="match status" value="1"/>
</dbReference>
<evidence type="ECO:0000259" key="4">
    <source>
        <dbReference type="Pfam" id="PF24656"/>
    </source>
</evidence>
<dbReference type="Pfam" id="PF24656">
    <property type="entry name" value="CEPT76_peptidase"/>
    <property type="match status" value="1"/>
</dbReference>
<gene>
    <name evidence="5" type="ORF">A3Q56_00536</name>
</gene>
<dbReference type="InterPro" id="IPR056290">
    <property type="entry name" value="CEPT76/DRC7_peptidase-like_dom"/>
</dbReference>
<dbReference type="GO" id="GO:1904491">
    <property type="term" value="P:protein localization to ciliary transition zone"/>
    <property type="evidence" value="ECO:0007669"/>
    <property type="project" value="TreeGrafter"/>
</dbReference>
<accession>A0A177BBX4</accession>
<organism evidence="5 6">
    <name type="scientific">Intoshia linei</name>
    <dbReference type="NCBI Taxonomy" id="1819745"/>
    <lineage>
        <taxon>Eukaryota</taxon>
        <taxon>Metazoa</taxon>
        <taxon>Spiralia</taxon>
        <taxon>Lophotrochozoa</taxon>
        <taxon>Mesozoa</taxon>
        <taxon>Orthonectida</taxon>
        <taxon>Rhopaluridae</taxon>
        <taxon>Intoshia</taxon>
    </lineage>
</organism>
<dbReference type="Pfam" id="PF17661">
    <property type="entry name" value="DUF5523"/>
    <property type="match status" value="1"/>
</dbReference>